<reference evidence="3" key="1">
    <citation type="journal article" date="2019" name="Int. J. Syst. Evol. Microbiol.">
        <title>The Global Catalogue of Microorganisms (GCM) 10K type strain sequencing project: providing services to taxonomists for standard genome sequencing and annotation.</title>
        <authorList>
            <consortium name="The Broad Institute Genomics Platform"/>
            <consortium name="The Broad Institute Genome Sequencing Center for Infectious Disease"/>
            <person name="Wu L."/>
            <person name="Ma J."/>
        </authorList>
    </citation>
    <scope>NUCLEOTIDE SEQUENCE [LARGE SCALE GENOMIC DNA]</scope>
    <source>
        <strain evidence="3">CGMCC 4.7304</strain>
    </source>
</reference>
<organism evidence="2 3">
    <name type="scientific">Streptomyces gamaensis</name>
    <dbReference type="NCBI Taxonomy" id="1763542"/>
    <lineage>
        <taxon>Bacteria</taxon>
        <taxon>Bacillati</taxon>
        <taxon>Actinomycetota</taxon>
        <taxon>Actinomycetes</taxon>
        <taxon>Kitasatosporales</taxon>
        <taxon>Streptomycetaceae</taxon>
        <taxon>Streptomyces</taxon>
    </lineage>
</organism>
<keyword evidence="3" id="KW-1185">Reference proteome</keyword>
<protein>
    <recommendedName>
        <fullName evidence="4">Asparagine synthase</fullName>
    </recommendedName>
</protein>
<gene>
    <name evidence="2" type="ORF">ACFP1Z_27820</name>
</gene>
<evidence type="ECO:0000313" key="3">
    <source>
        <dbReference type="Proteomes" id="UP001596083"/>
    </source>
</evidence>
<name>A0ABW0Z599_9ACTN</name>
<sequence>MAGTCAHEGRAVGFVGLFRTGGVSVTQLRACGCRIPAVGKVEWSAFDDLPEPTRTWCNPATRAVGREALAQLPVFYTETGDGVRFATDPRTAAGPGARPYGPAVAALLTGAAVPPPLTPWQGVYRLPPGSELSWSDGRLRIRLHDIDLRELPATGIRQALVHALAMLPAGQLAVSGGSGSMALARLAADEGLPLTAAHARVDVPVLDLRHPRITGVLPACEVTDASAAWQARRDRNAVLLPADCDPWAEVLTARGGGLLPVAGTGVHVLLSPSVVRRPWWRRGWQRLVADQPAQALNGQPPQRAWSQLPALPPQPDAGDGLLGAGALRAAAEARAAWTAGHLVPRDARPPVRARIATIAALLDACPGPSRALLPVLHPAVVGTVLTQARERPQRSLLHQLLPADIRPADPPGPARERLLAAAWATARLADHDRRAALLHRLSGSGWVRHDALARALASDSGRLRHSLELHRICATSAAWPQAFHEHTSPAARPVPEPPTEHERVPEPAPPADVAGRLRLGDGLSVHPLPFGGAMVVDRRNLTALEIDPSTADVLTGTAPIRTFDLPGPVRDRLAGGVGEGWLRPVGLRGGDR</sequence>
<evidence type="ECO:0008006" key="4">
    <source>
        <dbReference type="Google" id="ProtNLM"/>
    </source>
</evidence>
<dbReference type="SUPFAM" id="SSF56235">
    <property type="entry name" value="N-terminal nucleophile aminohydrolases (Ntn hydrolases)"/>
    <property type="match status" value="1"/>
</dbReference>
<dbReference type="RefSeq" id="WP_390320409.1">
    <property type="nucleotide sequence ID" value="NZ_JBHSPB010000022.1"/>
</dbReference>
<comment type="caution">
    <text evidence="2">The sequence shown here is derived from an EMBL/GenBank/DDBJ whole genome shotgun (WGS) entry which is preliminary data.</text>
</comment>
<evidence type="ECO:0000256" key="1">
    <source>
        <dbReference type="SAM" id="MobiDB-lite"/>
    </source>
</evidence>
<accession>A0ABW0Z599</accession>
<feature type="region of interest" description="Disordered" evidence="1">
    <location>
        <begin position="485"/>
        <end position="512"/>
    </location>
</feature>
<evidence type="ECO:0000313" key="2">
    <source>
        <dbReference type="EMBL" id="MFC5723980.1"/>
    </source>
</evidence>
<proteinExistence type="predicted"/>
<dbReference type="InterPro" id="IPR029055">
    <property type="entry name" value="Ntn_hydrolases_N"/>
</dbReference>
<dbReference type="EMBL" id="JBHSPB010000022">
    <property type="protein sequence ID" value="MFC5723980.1"/>
    <property type="molecule type" value="Genomic_DNA"/>
</dbReference>
<dbReference type="Proteomes" id="UP001596083">
    <property type="component" value="Unassembled WGS sequence"/>
</dbReference>